<dbReference type="STRING" id="156978.CIMIT_12025"/>
<dbReference type="Pfam" id="PF00591">
    <property type="entry name" value="Glycos_transf_3"/>
    <property type="match status" value="1"/>
</dbReference>
<sequence>MASDKSLEILKRFLDNHEPTLEEAIEAFTPLTVGDYDDVHIAALLATIRTRGETFADVAGAARAFLAAGRPFPVTGEGLMDTAGTGGDGANTINITTAASLVAAAGGVKMVKCGNRSVSSKSGSADVLEALNIPLDLDPERAVRQFESSNFTFLFAPAYNPAIAHVQPVRKALGVSTLFNTMGPLLSPARPEFQIMGIANPAQGQLIAETMRELGRGRALVVHGAGTDELAVHGESQIWELDREGNITHYTVTPEELGISRHSLEDLRGGDGEENAAAMRATFAGEGPQAHRDAVAATAGAMFYLYGTTNTIAEGVRRARALLDDGTVQAWLARHEEADYSA</sequence>
<gene>
    <name evidence="9 13" type="primary">trpD</name>
    <name evidence="12" type="ORF">CIMIT_12025</name>
    <name evidence="13" type="ORF">SAMEA4535761_00038</name>
</gene>
<dbReference type="FunFam" id="3.40.1030.10:FF:000002">
    <property type="entry name" value="Anthranilate phosphoribosyltransferase"/>
    <property type="match status" value="1"/>
</dbReference>
<comment type="catalytic activity">
    <reaction evidence="7 9">
        <text>N-(5-phospho-beta-D-ribosyl)anthranilate + diphosphate = 5-phospho-alpha-D-ribose 1-diphosphate + anthranilate</text>
        <dbReference type="Rhea" id="RHEA:11768"/>
        <dbReference type="ChEBI" id="CHEBI:16567"/>
        <dbReference type="ChEBI" id="CHEBI:18277"/>
        <dbReference type="ChEBI" id="CHEBI:33019"/>
        <dbReference type="ChEBI" id="CHEBI:58017"/>
        <dbReference type="EC" id="2.4.2.18"/>
    </reaction>
</comment>
<dbReference type="HOGENOM" id="CLU_034315_2_1_11"/>
<evidence type="ECO:0000259" key="10">
    <source>
        <dbReference type="Pfam" id="PF00591"/>
    </source>
</evidence>
<dbReference type="GO" id="GO:0005829">
    <property type="term" value="C:cytosol"/>
    <property type="evidence" value="ECO:0007669"/>
    <property type="project" value="TreeGrafter"/>
</dbReference>
<dbReference type="SUPFAM" id="SSF47648">
    <property type="entry name" value="Nucleoside phosphorylase/phosphoribosyltransferase N-terminal domain"/>
    <property type="match status" value="1"/>
</dbReference>
<comment type="subunit">
    <text evidence="9">Homodimer.</text>
</comment>
<dbReference type="Proteomes" id="UP000215374">
    <property type="component" value="Chromosome 1"/>
</dbReference>
<feature type="binding site" evidence="9">
    <location>
        <begin position="112"/>
        <end position="120"/>
    </location>
    <ligand>
        <name>5-phospho-alpha-D-ribose 1-diphosphate</name>
        <dbReference type="ChEBI" id="CHEBI:58017"/>
    </ligand>
</feature>
<keyword evidence="13" id="KW-0456">Lyase</keyword>
<evidence type="ECO:0000256" key="4">
    <source>
        <dbReference type="ARBA" id="ARBA00022679"/>
    </source>
</evidence>
<feature type="binding site" evidence="9">
    <location>
        <position position="92"/>
    </location>
    <ligand>
        <name>5-phospho-alpha-D-ribose 1-diphosphate</name>
        <dbReference type="ChEBI" id="CHEBI:58017"/>
    </ligand>
</feature>
<feature type="binding site" evidence="9">
    <location>
        <begin position="94"/>
        <end position="97"/>
    </location>
    <ligand>
        <name>5-phospho-alpha-D-ribose 1-diphosphate</name>
        <dbReference type="ChEBI" id="CHEBI:58017"/>
    </ligand>
</feature>
<feature type="binding site" evidence="9">
    <location>
        <position position="229"/>
    </location>
    <ligand>
        <name>Mg(2+)</name>
        <dbReference type="ChEBI" id="CHEBI:18420"/>
        <label>1</label>
    </ligand>
</feature>
<evidence type="ECO:0000313" key="15">
    <source>
        <dbReference type="Proteomes" id="UP000215374"/>
    </source>
</evidence>
<evidence type="ECO:0000256" key="5">
    <source>
        <dbReference type="ARBA" id="ARBA00022822"/>
    </source>
</evidence>
<keyword evidence="5 9" id="KW-0822">Tryptophan biosynthesis</keyword>
<feature type="binding site" evidence="9">
    <location>
        <position position="229"/>
    </location>
    <ligand>
        <name>Mg(2+)</name>
        <dbReference type="ChEBI" id="CHEBI:18420"/>
        <label>2</label>
    </ligand>
</feature>
<dbReference type="InterPro" id="IPR036320">
    <property type="entry name" value="Glycosyl_Trfase_fam3_N_dom_sf"/>
</dbReference>
<reference evidence="13 15" key="2">
    <citation type="submission" date="2017-06" db="EMBL/GenBank/DDBJ databases">
        <authorList>
            <consortium name="Pathogen Informatics"/>
        </authorList>
    </citation>
    <scope>NUCLEOTIDE SEQUENCE [LARGE SCALE GENOMIC DNA]</scope>
    <source>
        <strain evidence="13 15">NCTC13015</strain>
    </source>
</reference>
<proteinExistence type="inferred from homology"/>
<dbReference type="Proteomes" id="UP000028780">
    <property type="component" value="Chromosome"/>
</dbReference>
<dbReference type="EMBL" id="LT906467">
    <property type="protein sequence ID" value="SNV52254.1"/>
    <property type="molecule type" value="Genomic_DNA"/>
</dbReference>
<dbReference type="InterPro" id="IPR035902">
    <property type="entry name" value="Nuc_phospho_transferase"/>
</dbReference>
<evidence type="ECO:0000256" key="2">
    <source>
        <dbReference type="ARBA" id="ARBA00022605"/>
    </source>
</evidence>
<reference evidence="12 14" key="1">
    <citation type="submission" date="2014-08" db="EMBL/GenBank/DDBJ databases">
        <title>Complete genome sequence of Corynebacterium imitans DSM 44264, isolated from a five-month-old boy with suspected pharyngeal diphtheria.</title>
        <authorList>
            <person name="Mollmann S."/>
            <person name="Albersmeier A."/>
            <person name="Ruckert C."/>
            <person name="Tauch A."/>
        </authorList>
    </citation>
    <scope>NUCLEOTIDE SEQUENCE [LARGE SCALE GENOMIC DNA]</scope>
    <source>
        <strain evidence="12 14">DSM 44264</strain>
    </source>
</reference>
<dbReference type="HAMAP" id="MF_00211">
    <property type="entry name" value="TrpD"/>
    <property type="match status" value="1"/>
</dbReference>
<evidence type="ECO:0000256" key="8">
    <source>
        <dbReference type="ARBA" id="ARBA00061188"/>
    </source>
</evidence>
<keyword evidence="9" id="KW-0460">Magnesium</keyword>
<feature type="binding site" evidence="9">
    <location>
        <begin position="87"/>
        <end position="88"/>
    </location>
    <ligand>
        <name>5-phospho-alpha-D-ribose 1-diphosphate</name>
        <dbReference type="ChEBI" id="CHEBI:58017"/>
    </ligand>
</feature>
<dbReference type="RefSeq" id="WP_038593407.1">
    <property type="nucleotide sequence ID" value="NZ_CP009211.1"/>
</dbReference>
<dbReference type="GO" id="GO:0000162">
    <property type="term" value="P:L-tryptophan biosynthetic process"/>
    <property type="evidence" value="ECO:0007669"/>
    <property type="project" value="UniProtKB-UniRule"/>
</dbReference>
<keyword evidence="6 9" id="KW-0057">Aromatic amino acid biosynthesis</keyword>
<evidence type="ECO:0000256" key="9">
    <source>
        <dbReference type="HAMAP-Rule" id="MF_00211"/>
    </source>
</evidence>
<feature type="binding site" evidence="9">
    <location>
        <position position="228"/>
    </location>
    <ligand>
        <name>Mg(2+)</name>
        <dbReference type="ChEBI" id="CHEBI:18420"/>
        <label>2</label>
    </ligand>
</feature>
<dbReference type="InterPro" id="IPR017459">
    <property type="entry name" value="Glycosyl_Trfase_fam3_N_dom"/>
</dbReference>
<dbReference type="Pfam" id="PF02885">
    <property type="entry name" value="Glycos_trans_3N"/>
    <property type="match status" value="1"/>
</dbReference>
<dbReference type="InterPro" id="IPR000312">
    <property type="entry name" value="Glycosyl_Trfase_fam3"/>
</dbReference>
<dbReference type="SUPFAM" id="SSF52418">
    <property type="entry name" value="Nucleoside phosphorylase/phosphoribosyltransferase catalytic domain"/>
    <property type="match status" value="1"/>
</dbReference>
<comment type="pathway">
    <text evidence="1 9">Amino-acid biosynthesis; L-tryptophan biosynthesis; L-tryptophan from chorismate: step 2/5.</text>
</comment>
<evidence type="ECO:0000313" key="14">
    <source>
        <dbReference type="Proteomes" id="UP000028780"/>
    </source>
</evidence>
<evidence type="ECO:0000313" key="12">
    <source>
        <dbReference type="EMBL" id="AIJ34508.1"/>
    </source>
</evidence>
<dbReference type="Gene3D" id="1.20.970.10">
    <property type="entry name" value="Transferase, Pyrimidine Nucleoside Phosphorylase, Chain C"/>
    <property type="match status" value="1"/>
</dbReference>
<feature type="binding site" evidence="9">
    <location>
        <position position="115"/>
    </location>
    <ligand>
        <name>anthranilate</name>
        <dbReference type="ChEBI" id="CHEBI:16567"/>
        <label>1</label>
    </ligand>
</feature>
<dbReference type="InterPro" id="IPR005940">
    <property type="entry name" value="Anthranilate_Pribosyl_Tfrase"/>
</dbReference>
<keyword evidence="14" id="KW-1185">Reference proteome</keyword>
<dbReference type="GO" id="GO:0000287">
    <property type="term" value="F:magnesium ion binding"/>
    <property type="evidence" value="ECO:0007669"/>
    <property type="project" value="UniProtKB-UniRule"/>
</dbReference>
<organism evidence="12 14">
    <name type="scientific">Corynebacterium imitans</name>
    <dbReference type="NCBI Taxonomy" id="156978"/>
    <lineage>
        <taxon>Bacteria</taxon>
        <taxon>Bacillati</taxon>
        <taxon>Actinomycetota</taxon>
        <taxon>Actinomycetes</taxon>
        <taxon>Mycobacteriales</taxon>
        <taxon>Corynebacteriaceae</taxon>
        <taxon>Corynebacterium</taxon>
    </lineage>
</organism>
<feature type="binding site" evidence="9">
    <location>
        <position position="84"/>
    </location>
    <ligand>
        <name>anthranilate</name>
        <dbReference type="ChEBI" id="CHEBI:16567"/>
        <label>1</label>
    </ligand>
</feature>
<dbReference type="KEGG" id="cii:CIMIT_12025"/>
<feature type="binding site" evidence="9">
    <location>
        <position position="170"/>
    </location>
    <ligand>
        <name>anthranilate</name>
        <dbReference type="ChEBI" id="CHEBI:16567"/>
        <label>2</label>
    </ligand>
</feature>
<feature type="binding site" evidence="9">
    <location>
        <position position="96"/>
    </location>
    <ligand>
        <name>Mg(2+)</name>
        <dbReference type="ChEBI" id="CHEBI:18420"/>
        <label>1</label>
    </ligand>
</feature>
<dbReference type="NCBIfam" id="TIGR01245">
    <property type="entry name" value="trpD"/>
    <property type="match status" value="1"/>
</dbReference>
<dbReference type="eggNOG" id="COG0547">
    <property type="taxonomic scope" value="Bacteria"/>
</dbReference>
<comment type="caution">
    <text evidence="9">Lacks conserved residue(s) required for the propagation of feature annotation.</text>
</comment>
<comment type="function">
    <text evidence="9">Catalyzes the transfer of the phosphoribosyl group of 5-phosphorylribose-1-pyrophosphate (PRPP) to anthranilate to yield N-(5'-phosphoribosyl)-anthranilate (PRA).</text>
</comment>
<dbReference type="UniPathway" id="UPA00035">
    <property type="reaction ID" value="UER00041"/>
</dbReference>
<dbReference type="EMBL" id="CP009211">
    <property type="protein sequence ID" value="AIJ34508.1"/>
    <property type="molecule type" value="Genomic_DNA"/>
</dbReference>
<evidence type="ECO:0000256" key="6">
    <source>
        <dbReference type="ARBA" id="ARBA00023141"/>
    </source>
</evidence>
<dbReference type="PANTHER" id="PTHR43285">
    <property type="entry name" value="ANTHRANILATE PHOSPHORIBOSYLTRANSFERASE"/>
    <property type="match status" value="1"/>
</dbReference>
<dbReference type="PANTHER" id="PTHR43285:SF2">
    <property type="entry name" value="ANTHRANILATE PHOSPHORIBOSYLTRANSFERASE"/>
    <property type="match status" value="1"/>
</dbReference>
<dbReference type="OrthoDB" id="9806430at2"/>
<protein>
    <recommendedName>
        <fullName evidence="9">Anthranilate phosphoribosyltransferase</fullName>
        <ecNumber evidence="9">2.4.2.18</ecNumber>
    </recommendedName>
</protein>
<feature type="binding site" evidence="9">
    <location>
        <position position="124"/>
    </location>
    <ligand>
        <name>5-phospho-alpha-D-ribose 1-diphosphate</name>
        <dbReference type="ChEBI" id="CHEBI:58017"/>
    </ligand>
</feature>
<keyword evidence="2 9" id="KW-0028">Amino-acid biosynthesis</keyword>
<evidence type="ECO:0000256" key="7">
    <source>
        <dbReference type="ARBA" id="ARBA00052328"/>
    </source>
</evidence>
<dbReference type="EC" id="2.4.2.18" evidence="9"/>
<keyword evidence="4 9" id="KW-0808">Transferase</keyword>
<evidence type="ECO:0000259" key="11">
    <source>
        <dbReference type="Pfam" id="PF02885"/>
    </source>
</evidence>
<dbReference type="AlphaFoldDB" id="A0A076NMF7"/>
<dbReference type="Gene3D" id="3.40.1030.10">
    <property type="entry name" value="Nucleoside phosphorylase/phosphoribosyltransferase catalytic domain"/>
    <property type="match status" value="1"/>
</dbReference>
<keyword evidence="3 9" id="KW-0328">Glycosyltransferase</keyword>
<evidence type="ECO:0000313" key="13">
    <source>
        <dbReference type="EMBL" id="SNV52254.1"/>
    </source>
</evidence>
<evidence type="ECO:0000256" key="3">
    <source>
        <dbReference type="ARBA" id="ARBA00022676"/>
    </source>
</evidence>
<name>A0A076NMF7_9CORY</name>
<comment type="similarity">
    <text evidence="9">Belongs to the anthranilate phosphoribosyltransferase family.</text>
</comment>
<feature type="binding site" evidence="9">
    <location>
        <position position="84"/>
    </location>
    <ligand>
        <name>5-phospho-alpha-D-ribose 1-diphosphate</name>
        <dbReference type="ChEBI" id="CHEBI:58017"/>
    </ligand>
</feature>
<keyword evidence="9" id="KW-0479">Metal-binding</keyword>
<feature type="domain" description="Glycosyl transferase family 3 N-terminal" evidence="11">
    <location>
        <begin position="8"/>
        <end position="69"/>
    </location>
</feature>
<dbReference type="GO" id="GO:0016829">
    <property type="term" value="F:lyase activity"/>
    <property type="evidence" value="ECO:0007669"/>
    <property type="project" value="UniProtKB-KW"/>
</dbReference>
<comment type="cofactor">
    <cofactor evidence="9">
        <name>Mg(2+)</name>
        <dbReference type="ChEBI" id="CHEBI:18420"/>
    </cofactor>
    <text evidence="9">Binds 2 magnesium ions per monomer.</text>
</comment>
<accession>A0A076NMF7</accession>
<feature type="domain" description="Glycosyl transferase family 3" evidence="10">
    <location>
        <begin position="78"/>
        <end position="327"/>
    </location>
</feature>
<comment type="similarity">
    <text evidence="8">In the C-terminal section; belongs to the anthranilate phosphoribosyltransferase family.</text>
</comment>
<dbReference type="GO" id="GO:0004048">
    <property type="term" value="F:anthranilate phosphoribosyltransferase activity"/>
    <property type="evidence" value="ECO:0007669"/>
    <property type="project" value="UniProtKB-UniRule"/>
</dbReference>
<evidence type="ECO:0000256" key="1">
    <source>
        <dbReference type="ARBA" id="ARBA00004907"/>
    </source>
</evidence>